<dbReference type="AlphaFoldDB" id="A0A1I7W8Y5"/>
<dbReference type="WBParaSite" id="Hba_01115">
    <property type="protein sequence ID" value="Hba_01115"/>
    <property type="gene ID" value="Hba_01115"/>
</dbReference>
<dbReference type="Proteomes" id="UP000095283">
    <property type="component" value="Unplaced"/>
</dbReference>
<accession>A0A1I7W8Y5</accession>
<organism evidence="1 2">
    <name type="scientific">Heterorhabditis bacteriophora</name>
    <name type="common">Entomopathogenic nematode worm</name>
    <dbReference type="NCBI Taxonomy" id="37862"/>
    <lineage>
        <taxon>Eukaryota</taxon>
        <taxon>Metazoa</taxon>
        <taxon>Ecdysozoa</taxon>
        <taxon>Nematoda</taxon>
        <taxon>Chromadorea</taxon>
        <taxon>Rhabditida</taxon>
        <taxon>Rhabditina</taxon>
        <taxon>Rhabditomorpha</taxon>
        <taxon>Strongyloidea</taxon>
        <taxon>Heterorhabditidae</taxon>
        <taxon>Heterorhabditis</taxon>
    </lineage>
</organism>
<keyword evidence="1" id="KW-1185">Reference proteome</keyword>
<evidence type="ECO:0000313" key="1">
    <source>
        <dbReference type="Proteomes" id="UP000095283"/>
    </source>
</evidence>
<protein>
    <submittedName>
        <fullName evidence="2">Uncharacterized protein</fullName>
    </submittedName>
</protein>
<sequence>MCYHFETHCSCREIIIGVPRELGVDS</sequence>
<evidence type="ECO:0000313" key="2">
    <source>
        <dbReference type="WBParaSite" id="Hba_01115"/>
    </source>
</evidence>
<proteinExistence type="predicted"/>
<name>A0A1I7W8Y5_HETBA</name>
<reference evidence="2" key="1">
    <citation type="submission" date="2016-11" db="UniProtKB">
        <authorList>
            <consortium name="WormBaseParasite"/>
        </authorList>
    </citation>
    <scope>IDENTIFICATION</scope>
</reference>